<name>A0A226D1K6_FOLCA</name>
<accession>A0A226D1K6</accession>
<sequence>MSNQVCLLCSRVFSNIGYKFPQKIRLKTLHKLLTLCHHNYKSLNSEYEFDGDETINLCVNCYPLFGTMEEIRRQISLLEEEMGSKINQIQAIIREKSSSQLENNGMEKIVQIRDMIFRLTARNDEEELVENLALHDDEVQVKEEHDLIDPLEVGDQFFLADNRNSYSEAASVDRAEGEEMDGLIDGEEDDTAFCIIPSSQKRSRESPRTMAPTSACHEVSTQTPGLKVFPASKNYAAIYKGFYYVHQKTGVDKHIMRCTRHNRGCHGKLHLTANYESLASTALAGAENHSHPAEPDYCELKYSVWKLKSAAKSSLEPTSAILAEQLANVSVEVQGSFPKISSLQRVVQRSRAASRLCKQTGSTPDSLVELPS</sequence>
<evidence type="ECO:0008006" key="3">
    <source>
        <dbReference type="Google" id="ProtNLM"/>
    </source>
</evidence>
<evidence type="ECO:0000313" key="1">
    <source>
        <dbReference type="EMBL" id="OXA38754.1"/>
    </source>
</evidence>
<proteinExistence type="predicted"/>
<dbReference type="AlphaFoldDB" id="A0A226D1K6"/>
<dbReference type="EMBL" id="LNIX01000043">
    <property type="protein sequence ID" value="OXA38754.1"/>
    <property type="molecule type" value="Genomic_DNA"/>
</dbReference>
<dbReference type="Proteomes" id="UP000198287">
    <property type="component" value="Unassembled WGS sequence"/>
</dbReference>
<reference evidence="1 2" key="1">
    <citation type="submission" date="2015-12" db="EMBL/GenBank/DDBJ databases">
        <title>The genome of Folsomia candida.</title>
        <authorList>
            <person name="Faddeeva A."/>
            <person name="Derks M.F."/>
            <person name="Anvar Y."/>
            <person name="Smit S."/>
            <person name="Van Straalen N."/>
            <person name="Roelofs D."/>
        </authorList>
    </citation>
    <scope>NUCLEOTIDE SEQUENCE [LARGE SCALE GENOMIC DNA]</scope>
    <source>
        <strain evidence="1 2">VU population</strain>
        <tissue evidence="1">Whole body</tissue>
    </source>
</reference>
<evidence type="ECO:0000313" key="2">
    <source>
        <dbReference type="Proteomes" id="UP000198287"/>
    </source>
</evidence>
<gene>
    <name evidence="1" type="ORF">Fcan01_26385</name>
</gene>
<organism evidence="1 2">
    <name type="scientific">Folsomia candida</name>
    <name type="common">Springtail</name>
    <dbReference type="NCBI Taxonomy" id="158441"/>
    <lineage>
        <taxon>Eukaryota</taxon>
        <taxon>Metazoa</taxon>
        <taxon>Ecdysozoa</taxon>
        <taxon>Arthropoda</taxon>
        <taxon>Hexapoda</taxon>
        <taxon>Collembola</taxon>
        <taxon>Entomobryomorpha</taxon>
        <taxon>Isotomoidea</taxon>
        <taxon>Isotomidae</taxon>
        <taxon>Proisotominae</taxon>
        <taxon>Folsomia</taxon>
    </lineage>
</organism>
<keyword evidence="2" id="KW-1185">Reference proteome</keyword>
<comment type="caution">
    <text evidence="1">The sequence shown here is derived from an EMBL/GenBank/DDBJ whole genome shotgun (WGS) entry which is preliminary data.</text>
</comment>
<protein>
    <recommendedName>
        <fullName evidence="3">FLYWCH-type domain-containing protein</fullName>
    </recommendedName>
</protein>